<dbReference type="InterPro" id="IPR038071">
    <property type="entry name" value="UROD/MetE-like_sf"/>
</dbReference>
<dbReference type="AlphaFoldDB" id="X1JVL8"/>
<dbReference type="InterPro" id="IPR000257">
    <property type="entry name" value="Uroporphyrinogen_deCOase"/>
</dbReference>
<feature type="domain" description="Uroporphyrinogen decarboxylase (URO-D)" evidence="1">
    <location>
        <begin position="131"/>
        <end position="253"/>
    </location>
</feature>
<dbReference type="EMBL" id="BARU01027405">
    <property type="protein sequence ID" value="GAH73833.1"/>
    <property type="molecule type" value="Genomic_DNA"/>
</dbReference>
<dbReference type="PANTHER" id="PTHR47099:SF1">
    <property type="entry name" value="METHYLCOBAMIDE:COM METHYLTRANSFERASE MTBA"/>
    <property type="match status" value="1"/>
</dbReference>
<proteinExistence type="predicted"/>
<dbReference type="GO" id="GO:0004853">
    <property type="term" value="F:uroporphyrinogen decarboxylase activity"/>
    <property type="evidence" value="ECO:0007669"/>
    <property type="project" value="InterPro"/>
</dbReference>
<dbReference type="PANTHER" id="PTHR47099">
    <property type="entry name" value="METHYLCOBAMIDE:COM METHYLTRANSFERASE MTBA"/>
    <property type="match status" value="1"/>
</dbReference>
<name>X1JVL8_9ZZZZ</name>
<sequence>AGDAFPIIITPSKNWKPGWNEEEEGLFPHLRGLHNWDKPPWAQNNPLYEGNNWRSIPHEEIDEWGCIWNMKGNDTDMGHPGRASLVDWGDYESYIKKYNPRADDKTRFSLAHSMQNSSGHDLYNLLLFPTQGPSHVVSAMRGFNNYLVDHSKHPQELERALEFVAEYHVNLMKNALKSGIKIHGIWLVDDLGEQQGPFFSPKTFKNHYESSYKYIIDEAHELGLDVHLHCCGKIDRLLPVLIEWGLDAIELDSPRNEWLYRSKTLPW</sequence>
<accession>X1JVL8</accession>
<reference evidence="2" key="1">
    <citation type="journal article" date="2014" name="Front. Microbiol.">
        <title>High frequency of phylogenetically diverse reductive dehalogenase-homologous genes in deep subseafloor sedimentary metagenomes.</title>
        <authorList>
            <person name="Kawai M."/>
            <person name="Futagami T."/>
            <person name="Toyoda A."/>
            <person name="Takaki Y."/>
            <person name="Nishi S."/>
            <person name="Hori S."/>
            <person name="Arai W."/>
            <person name="Tsubouchi T."/>
            <person name="Morono Y."/>
            <person name="Uchiyama I."/>
            <person name="Ito T."/>
            <person name="Fujiyama A."/>
            <person name="Inagaki F."/>
            <person name="Takami H."/>
        </authorList>
    </citation>
    <scope>NUCLEOTIDE SEQUENCE</scope>
    <source>
        <strain evidence="2">Expedition CK06-06</strain>
    </source>
</reference>
<feature type="non-terminal residue" evidence="2">
    <location>
        <position position="1"/>
    </location>
</feature>
<evidence type="ECO:0000259" key="1">
    <source>
        <dbReference type="Pfam" id="PF01208"/>
    </source>
</evidence>
<dbReference type="GO" id="GO:0006779">
    <property type="term" value="P:porphyrin-containing compound biosynthetic process"/>
    <property type="evidence" value="ECO:0007669"/>
    <property type="project" value="InterPro"/>
</dbReference>
<dbReference type="InterPro" id="IPR052024">
    <property type="entry name" value="Methanogen_methyltrans"/>
</dbReference>
<dbReference type="SUPFAM" id="SSF51726">
    <property type="entry name" value="UROD/MetE-like"/>
    <property type="match status" value="1"/>
</dbReference>
<evidence type="ECO:0000313" key="2">
    <source>
        <dbReference type="EMBL" id="GAH73833.1"/>
    </source>
</evidence>
<gene>
    <name evidence="2" type="ORF">S03H2_43873</name>
</gene>
<protein>
    <recommendedName>
        <fullName evidence="1">Uroporphyrinogen decarboxylase (URO-D) domain-containing protein</fullName>
    </recommendedName>
</protein>
<organism evidence="2">
    <name type="scientific">marine sediment metagenome</name>
    <dbReference type="NCBI Taxonomy" id="412755"/>
    <lineage>
        <taxon>unclassified sequences</taxon>
        <taxon>metagenomes</taxon>
        <taxon>ecological metagenomes</taxon>
    </lineage>
</organism>
<dbReference type="Pfam" id="PF01208">
    <property type="entry name" value="URO-D"/>
    <property type="match status" value="1"/>
</dbReference>
<comment type="caution">
    <text evidence="2">The sequence shown here is derived from an EMBL/GenBank/DDBJ whole genome shotgun (WGS) entry which is preliminary data.</text>
</comment>
<dbReference type="Gene3D" id="3.20.20.210">
    <property type="match status" value="1"/>
</dbReference>